<feature type="signal peptide" evidence="1">
    <location>
        <begin position="1"/>
        <end position="20"/>
    </location>
</feature>
<dbReference type="EMBL" id="JAQQKX010000002">
    <property type="protein sequence ID" value="MDC7682551.1"/>
    <property type="molecule type" value="Genomic_DNA"/>
</dbReference>
<keyword evidence="3" id="KW-1185">Reference proteome</keyword>
<proteinExistence type="predicted"/>
<dbReference type="Pfam" id="PF01042">
    <property type="entry name" value="Ribonuc_L-PSP"/>
    <property type="match status" value="1"/>
</dbReference>
<reference evidence="2 3" key="1">
    <citation type="submission" date="2023-01" db="EMBL/GenBank/DDBJ databases">
        <title>Novel species of the genus Asticcacaulis isolated from rivers.</title>
        <authorList>
            <person name="Lu H."/>
        </authorList>
    </citation>
    <scope>NUCLEOTIDE SEQUENCE [LARGE SCALE GENOMIC DNA]</scope>
    <source>
        <strain evidence="2 3">BYS171W</strain>
    </source>
</reference>
<dbReference type="SUPFAM" id="SSF55298">
    <property type="entry name" value="YjgF-like"/>
    <property type="match status" value="1"/>
</dbReference>
<accession>A0ABT5HSV8</accession>
<protein>
    <submittedName>
        <fullName evidence="2">RidA family protein</fullName>
    </submittedName>
</protein>
<feature type="chain" id="PRO_5046547834" evidence="1">
    <location>
        <begin position="21"/>
        <end position="164"/>
    </location>
</feature>
<dbReference type="PANTHER" id="PTHR11803:SF59">
    <property type="entry name" value="ENDORIBONUCLEASE"/>
    <property type="match status" value="1"/>
</dbReference>
<dbReference type="Proteomes" id="UP001214854">
    <property type="component" value="Unassembled WGS sequence"/>
</dbReference>
<organism evidence="2 3">
    <name type="scientific">Asticcacaulis aquaticus</name>
    <dbReference type="NCBI Taxonomy" id="2984212"/>
    <lineage>
        <taxon>Bacteria</taxon>
        <taxon>Pseudomonadati</taxon>
        <taxon>Pseudomonadota</taxon>
        <taxon>Alphaproteobacteria</taxon>
        <taxon>Caulobacterales</taxon>
        <taxon>Caulobacteraceae</taxon>
        <taxon>Asticcacaulis</taxon>
    </lineage>
</organism>
<dbReference type="RefSeq" id="WP_272747036.1">
    <property type="nucleotide sequence ID" value="NZ_JAQQKX010000002.1"/>
</dbReference>
<dbReference type="InterPro" id="IPR035959">
    <property type="entry name" value="RutC-like_sf"/>
</dbReference>
<evidence type="ECO:0000313" key="3">
    <source>
        <dbReference type="Proteomes" id="UP001214854"/>
    </source>
</evidence>
<keyword evidence="1" id="KW-0732">Signal</keyword>
<evidence type="ECO:0000256" key="1">
    <source>
        <dbReference type="SAM" id="SignalP"/>
    </source>
</evidence>
<dbReference type="InterPro" id="IPR006175">
    <property type="entry name" value="YjgF/YER057c/UK114"/>
</dbReference>
<gene>
    <name evidence="2" type="ORF">PQU92_04645</name>
</gene>
<comment type="caution">
    <text evidence="2">The sequence shown here is derived from an EMBL/GenBank/DDBJ whole genome shotgun (WGS) entry which is preliminary data.</text>
</comment>
<dbReference type="CDD" id="cd06151">
    <property type="entry name" value="YjgF_YER057c_UK114_like_3"/>
    <property type="match status" value="1"/>
</dbReference>
<dbReference type="PANTHER" id="PTHR11803">
    <property type="entry name" value="2-IMINOBUTANOATE/2-IMINOPROPANOATE DEAMINASE RIDA"/>
    <property type="match status" value="1"/>
</dbReference>
<name>A0ABT5HSV8_9CAUL</name>
<evidence type="ECO:0000313" key="2">
    <source>
        <dbReference type="EMBL" id="MDC7682551.1"/>
    </source>
</evidence>
<sequence length="164" mass="17213">MIRTAIIAAVIGLTATAASAEEGIKRTYTGSFPIAQSVTVPPGYKTIYVSGMVPAIINPNAPAESFEAFGDTAAQTESVLKRIETALKAEGAGFGDVVNMKVYLVGDPKLGGKMDFAGMMKTYSKYFGTVEQPNKPSRVTAQVAGLVSPYFLVEIEVTAAVPAK</sequence>
<dbReference type="Gene3D" id="3.30.1330.40">
    <property type="entry name" value="RutC-like"/>
    <property type="match status" value="1"/>
</dbReference>